<evidence type="ECO:0000256" key="2">
    <source>
        <dbReference type="ARBA" id="ARBA00022777"/>
    </source>
</evidence>
<dbReference type="GO" id="GO:0006741">
    <property type="term" value="P:NADP+ biosynthetic process"/>
    <property type="evidence" value="ECO:0007669"/>
    <property type="project" value="InterPro"/>
</dbReference>
<dbReference type="InterPro" id="IPR017437">
    <property type="entry name" value="ATP-NAD_kinase_PpnK-typ_C"/>
</dbReference>
<dbReference type="GO" id="GO:0003951">
    <property type="term" value="F:NAD+ kinase activity"/>
    <property type="evidence" value="ECO:0007669"/>
    <property type="project" value="UniProtKB-EC"/>
</dbReference>
<organism evidence="6 7">
    <name type="scientific">candidate division WOR-3 bacterium</name>
    <dbReference type="NCBI Taxonomy" id="2052148"/>
    <lineage>
        <taxon>Bacteria</taxon>
        <taxon>Bacteria division WOR-3</taxon>
    </lineage>
</organism>
<keyword evidence="1" id="KW-0808">Transferase</keyword>
<dbReference type="InterPro" id="IPR002504">
    <property type="entry name" value="NADK"/>
</dbReference>
<reference evidence="6 7" key="1">
    <citation type="journal article" date="2018" name="Nat. Biotechnol.">
        <title>A standardized bacterial taxonomy based on genome phylogeny substantially revises the tree of life.</title>
        <authorList>
            <person name="Parks D.H."/>
            <person name="Chuvochina M."/>
            <person name="Waite D.W."/>
            <person name="Rinke C."/>
            <person name="Skarshewski A."/>
            <person name="Chaumeil P.A."/>
            <person name="Hugenholtz P."/>
        </authorList>
    </citation>
    <scope>NUCLEOTIDE SEQUENCE [LARGE SCALE GENOMIC DNA]</scope>
    <source>
        <strain evidence="6">UBA9956</strain>
    </source>
</reference>
<keyword evidence="4" id="KW-0520">NAD</keyword>
<evidence type="ECO:0000256" key="1">
    <source>
        <dbReference type="ARBA" id="ARBA00022679"/>
    </source>
</evidence>
<dbReference type="Gene3D" id="3.40.50.10330">
    <property type="entry name" value="Probable inorganic polyphosphate/atp-NAD kinase, domain 1"/>
    <property type="match status" value="1"/>
</dbReference>
<evidence type="ECO:0000313" key="6">
    <source>
        <dbReference type="EMBL" id="HAV92192.1"/>
    </source>
</evidence>
<dbReference type="PANTHER" id="PTHR20275:SF0">
    <property type="entry name" value="NAD KINASE"/>
    <property type="match status" value="1"/>
</dbReference>
<dbReference type="GO" id="GO:0051287">
    <property type="term" value="F:NAD binding"/>
    <property type="evidence" value="ECO:0007669"/>
    <property type="project" value="UniProtKB-ARBA"/>
</dbReference>
<dbReference type="Pfam" id="PF01513">
    <property type="entry name" value="NAD_kinase"/>
    <property type="match status" value="1"/>
</dbReference>
<dbReference type="HAMAP" id="MF_00361">
    <property type="entry name" value="NAD_kinase"/>
    <property type="match status" value="1"/>
</dbReference>
<accession>A0A350H9H6</accession>
<name>A0A350H9H6_UNCW3</name>
<evidence type="ECO:0000256" key="4">
    <source>
        <dbReference type="ARBA" id="ARBA00023027"/>
    </source>
</evidence>
<dbReference type="Pfam" id="PF20143">
    <property type="entry name" value="NAD_kinase_C"/>
    <property type="match status" value="1"/>
</dbReference>
<evidence type="ECO:0008006" key="8">
    <source>
        <dbReference type="Google" id="ProtNLM"/>
    </source>
</evidence>
<keyword evidence="2" id="KW-0418">Kinase</keyword>
<evidence type="ECO:0000313" key="7">
    <source>
        <dbReference type="Proteomes" id="UP000264062"/>
    </source>
</evidence>
<gene>
    <name evidence="6" type="ORF">DCW38_03315</name>
</gene>
<dbReference type="Proteomes" id="UP000264062">
    <property type="component" value="Unassembled WGS sequence"/>
</dbReference>
<dbReference type="SUPFAM" id="SSF111331">
    <property type="entry name" value="NAD kinase/diacylglycerol kinase-like"/>
    <property type="match status" value="1"/>
</dbReference>
<dbReference type="EMBL" id="DMZY01000100">
    <property type="protein sequence ID" value="HAV92192.1"/>
    <property type="molecule type" value="Genomic_DNA"/>
</dbReference>
<proteinExistence type="inferred from homology"/>
<keyword evidence="3" id="KW-0521">NADP</keyword>
<dbReference type="InterPro" id="IPR017438">
    <property type="entry name" value="ATP-NAD_kinase_N"/>
</dbReference>
<feature type="non-terminal residue" evidence="6">
    <location>
        <position position="266"/>
    </location>
</feature>
<comment type="caution">
    <text evidence="6">The sequence shown here is derived from an EMBL/GenBank/DDBJ whole genome shotgun (WGS) entry which is preliminary data.</text>
</comment>
<dbReference type="GO" id="GO:0019674">
    <property type="term" value="P:NAD+ metabolic process"/>
    <property type="evidence" value="ECO:0007669"/>
    <property type="project" value="InterPro"/>
</dbReference>
<comment type="catalytic activity">
    <reaction evidence="5">
        <text>NAD(+) + ATP = ADP + NADP(+) + H(+)</text>
        <dbReference type="Rhea" id="RHEA:18629"/>
        <dbReference type="ChEBI" id="CHEBI:15378"/>
        <dbReference type="ChEBI" id="CHEBI:30616"/>
        <dbReference type="ChEBI" id="CHEBI:57540"/>
        <dbReference type="ChEBI" id="CHEBI:58349"/>
        <dbReference type="ChEBI" id="CHEBI:456216"/>
        <dbReference type="EC" id="2.7.1.23"/>
    </reaction>
</comment>
<protein>
    <recommendedName>
        <fullName evidence="8">NAD(+) kinase</fullName>
    </recommendedName>
</protein>
<dbReference type="GO" id="GO:0005524">
    <property type="term" value="F:ATP binding"/>
    <property type="evidence" value="ECO:0007669"/>
    <property type="project" value="UniProtKB-ARBA"/>
</dbReference>
<dbReference type="PANTHER" id="PTHR20275">
    <property type="entry name" value="NAD KINASE"/>
    <property type="match status" value="1"/>
</dbReference>
<evidence type="ECO:0000256" key="5">
    <source>
        <dbReference type="ARBA" id="ARBA00047925"/>
    </source>
</evidence>
<evidence type="ECO:0000256" key="3">
    <source>
        <dbReference type="ARBA" id="ARBA00022857"/>
    </source>
</evidence>
<sequence>MKRVLINANFEKPKALEVLKRFERWALKNSVLIYSFDNSKNYSKAIKSLKRIPSAEQMNKIRREFFAVSFGGDGTMLSTARKVSEIDIPLLGINLGSLGFLSTVREDLMEERLDMVIKNRFKTESCDLLSAERKTKKIMAFNDIIMISKESQRLLKIKIDVDGKNISDMSADGVIIATPKGSTAYSMAAGGPIVFSNVGCFIITPICPHLLVQRAIVIKNSSKIELTPISSDALISGDSQSRVEIKRNEKVIVRKHKNNVRLIKFD</sequence>
<dbReference type="InterPro" id="IPR016064">
    <property type="entry name" value="NAD/diacylglycerol_kinase_sf"/>
</dbReference>
<dbReference type="AlphaFoldDB" id="A0A350H9H6"/>
<dbReference type="Gene3D" id="2.60.200.30">
    <property type="entry name" value="Probable inorganic polyphosphate/atp-NAD kinase, domain 2"/>
    <property type="match status" value="1"/>
</dbReference>